<dbReference type="AlphaFoldDB" id="A0A1Y6D577"/>
<keyword evidence="1" id="KW-1133">Transmembrane helix</keyword>
<evidence type="ECO:0000313" key="4">
    <source>
        <dbReference type="Proteomes" id="UP000192923"/>
    </source>
</evidence>
<accession>A0A1Y6D577</accession>
<dbReference type="PANTHER" id="PTHR23150">
    <property type="entry name" value="SULFATASE MODIFYING FACTOR 1, 2"/>
    <property type="match status" value="1"/>
</dbReference>
<dbReference type="PANTHER" id="PTHR23150:SF19">
    <property type="entry name" value="FORMYLGLYCINE-GENERATING ENZYME"/>
    <property type="match status" value="1"/>
</dbReference>
<evidence type="ECO:0000259" key="2">
    <source>
        <dbReference type="Pfam" id="PF03781"/>
    </source>
</evidence>
<dbReference type="EMBL" id="FXAM01000001">
    <property type="protein sequence ID" value="SMF95692.1"/>
    <property type="molecule type" value="Genomic_DNA"/>
</dbReference>
<evidence type="ECO:0000256" key="1">
    <source>
        <dbReference type="SAM" id="Phobius"/>
    </source>
</evidence>
<sequence length="352" mass="38854">MELESVFKAGIGTPGIGFRRGDRIRKRRVFISLDATRSFGDGGTGSPVLRSKPNGPLKGDAGQRTYLRIDCGAPRPLAFSLGKLFFAISRPYQNAGILMPFNVDFDQKLAVAAFFSCAIGGGFFAYRMFNANFFDALVVGLSSGALAFGYSYLAEGVGGKLVAVSVVLFLISWFFLKPCDHCPEMVKIPTGISVMKYEVTQAEWTYFMGNNPSSHQYCDDCPVEGISYDDVQGYIKQLNELTGKNYRLPTSDEWFDAACPKEQCSDNPSFSWNKDNSGGQTYYVGKKRPNLNGLYDIFGNVMEFTSSIRDGGYVARGNSFAHERQSKISRSGGLPIKTNEKFNDVGFRLVQD</sequence>
<dbReference type="STRING" id="1760988.SAMN02949497_3066"/>
<feature type="transmembrane region" description="Helical" evidence="1">
    <location>
        <begin position="159"/>
        <end position="176"/>
    </location>
</feature>
<evidence type="ECO:0000313" key="3">
    <source>
        <dbReference type="EMBL" id="SMF95692.1"/>
    </source>
</evidence>
<dbReference type="InterPro" id="IPR016187">
    <property type="entry name" value="CTDL_fold"/>
</dbReference>
<protein>
    <submittedName>
        <fullName evidence="3">Formylglycine-generating enzyme, required for sulfatase activity, contains SUMF1/FGE domain</fullName>
    </submittedName>
</protein>
<feature type="transmembrane region" description="Helical" evidence="1">
    <location>
        <begin position="109"/>
        <end position="126"/>
    </location>
</feature>
<dbReference type="GO" id="GO:0120147">
    <property type="term" value="F:formylglycine-generating oxidase activity"/>
    <property type="evidence" value="ECO:0007669"/>
    <property type="project" value="TreeGrafter"/>
</dbReference>
<keyword evidence="4" id="KW-1185">Reference proteome</keyword>
<name>A0A1Y6D577_9GAMM</name>
<feature type="transmembrane region" description="Helical" evidence="1">
    <location>
        <begin position="133"/>
        <end position="153"/>
    </location>
</feature>
<dbReference type="InterPro" id="IPR005532">
    <property type="entry name" value="SUMF_dom"/>
</dbReference>
<dbReference type="SUPFAM" id="SSF56436">
    <property type="entry name" value="C-type lectin-like"/>
    <property type="match status" value="1"/>
</dbReference>
<keyword evidence="1" id="KW-0812">Transmembrane</keyword>
<feature type="domain" description="Sulfatase-modifying factor enzyme-like" evidence="2">
    <location>
        <begin position="190"/>
        <end position="350"/>
    </location>
</feature>
<dbReference type="Pfam" id="PF03781">
    <property type="entry name" value="FGE-sulfatase"/>
    <property type="match status" value="1"/>
</dbReference>
<dbReference type="Proteomes" id="UP000192923">
    <property type="component" value="Unassembled WGS sequence"/>
</dbReference>
<dbReference type="InterPro" id="IPR051043">
    <property type="entry name" value="Sulfatase_Mod_Factor_Kinase"/>
</dbReference>
<dbReference type="InterPro" id="IPR042095">
    <property type="entry name" value="SUMF_sf"/>
</dbReference>
<organism evidence="3 4">
    <name type="scientific">Methylomagnum ishizawai</name>
    <dbReference type="NCBI Taxonomy" id="1760988"/>
    <lineage>
        <taxon>Bacteria</taxon>
        <taxon>Pseudomonadati</taxon>
        <taxon>Pseudomonadota</taxon>
        <taxon>Gammaproteobacteria</taxon>
        <taxon>Methylococcales</taxon>
        <taxon>Methylococcaceae</taxon>
        <taxon>Methylomagnum</taxon>
    </lineage>
</organism>
<dbReference type="Gene3D" id="3.90.1580.10">
    <property type="entry name" value="paralog of FGE (formylglycine-generating enzyme)"/>
    <property type="match status" value="1"/>
</dbReference>
<reference evidence="3 4" key="1">
    <citation type="submission" date="2016-12" db="EMBL/GenBank/DDBJ databases">
        <authorList>
            <person name="Song W.-J."/>
            <person name="Kurnit D.M."/>
        </authorList>
    </citation>
    <scope>NUCLEOTIDE SEQUENCE [LARGE SCALE GENOMIC DNA]</scope>
    <source>
        <strain evidence="3 4">175</strain>
    </source>
</reference>
<gene>
    <name evidence="3" type="ORF">SAMN02949497_3066</name>
</gene>
<proteinExistence type="predicted"/>
<keyword evidence="1" id="KW-0472">Membrane</keyword>